<name>A0A0A9HN34_ARUDO</name>
<dbReference type="EMBL" id="GBRH01163583">
    <property type="protein sequence ID" value="JAE34313.1"/>
    <property type="molecule type" value="Transcribed_RNA"/>
</dbReference>
<reference evidence="1" key="1">
    <citation type="submission" date="2014-09" db="EMBL/GenBank/DDBJ databases">
        <authorList>
            <person name="Magalhaes I.L.F."/>
            <person name="Oliveira U."/>
            <person name="Santos F.R."/>
            <person name="Vidigal T.H.D.A."/>
            <person name="Brescovit A.D."/>
            <person name="Santos A.J."/>
        </authorList>
    </citation>
    <scope>NUCLEOTIDE SEQUENCE</scope>
    <source>
        <tissue evidence="1">Shoot tissue taken approximately 20 cm above the soil surface</tissue>
    </source>
</reference>
<reference evidence="1" key="2">
    <citation type="journal article" date="2015" name="Data Brief">
        <title>Shoot transcriptome of the giant reed, Arundo donax.</title>
        <authorList>
            <person name="Barrero R.A."/>
            <person name="Guerrero F.D."/>
            <person name="Moolhuijzen P."/>
            <person name="Goolsby J.A."/>
            <person name="Tidwell J."/>
            <person name="Bellgard S.E."/>
            <person name="Bellgard M.I."/>
        </authorList>
    </citation>
    <scope>NUCLEOTIDE SEQUENCE</scope>
    <source>
        <tissue evidence="1">Shoot tissue taken approximately 20 cm above the soil surface</tissue>
    </source>
</reference>
<protein>
    <submittedName>
        <fullName evidence="1">Uncharacterized protein</fullName>
    </submittedName>
</protein>
<proteinExistence type="predicted"/>
<organism evidence="1">
    <name type="scientific">Arundo donax</name>
    <name type="common">Giant reed</name>
    <name type="synonym">Donax arundinaceus</name>
    <dbReference type="NCBI Taxonomy" id="35708"/>
    <lineage>
        <taxon>Eukaryota</taxon>
        <taxon>Viridiplantae</taxon>
        <taxon>Streptophyta</taxon>
        <taxon>Embryophyta</taxon>
        <taxon>Tracheophyta</taxon>
        <taxon>Spermatophyta</taxon>
        <taxon>Magnoliopsida</taxon>
        <taxon>Liliopsida</taxon>
        <taxon>Poales</taxon>
        <taxon>Poaceae</taxon>
        <taxon>PACMAD clade</taxon>
        <taxon>Arundinoideae</taxon>
        <taxon>Arundineae</taxon>
        <taxon>Arundo</taxon>
    </lineage>
</organism>
<evidence type="ECO:0000313" key="1">
    <source>
        <dbReference type="EMBL" id="JAE34313.1"/>
    </source>
</evidence>
<dbReference type="AlphaFoldDB" id="A0A0A9HN34"/>
<sequence length="119" mass="14317">MAWKYNDHMELLKRKVWRLIVYSKNFKEMHHFKFAQQGCWARFTILYTRIKKKFKTKRDKLDPQKSTRTEVNILDDNILNENHSMVTRNSIASQSFPQINTLEKCDILLSKLNTVNIKL</sequence>
<accession>A0A0A9HN34</accession>